<dbReference type="EMBL" id="BMHY01000002">
    <property type="protein sequence ID" value="GGG61266.1"/>
    <property type="molecule type" value="Genomic_DNA"/>
</dbReference>
<reference evidence="1 2" key="1">
    <citation type="journal article" date="2014" name="Int. J. Syst. Evol. Microbiol.">
        <title>Complete genome sequence of Corynebacterium casei LMG S-19264T (=DSM 44701T), isolated from a smear-ripened cheese.</title>
        <authorList>
            <consortium name="US DOE Joint Genome Institute (JGI-PGF)"/>
            <person name="Walter F."/>
            <person name="Albersmeier A."/>
            <person name="Kalinowski J."/>
            <person name="Ruckert C."/>
        </authorList>
    </citation>
    <scope>NUCLEOTIDE SEQUENCE [LARGE SCALE GENOMIC DNA]</scope>
    <source>
        <strain evidence="1 2">CGMCC 1.15286</strain>
    </source>
</reference>
<dbReference type="AlphaFoldDB" id="A0A917LWA1"/>
<sequence length="414" mass="45573">MRLYGREWTRRQLEAHVGRVEQIGGIRRFTGVEGREQGLEFIEIRTGAGLAYTITPTKGLDFSLAEFGGTPISWQAAGGDVHPMYYEPEGTGWLRSASGGLMMTCGLTHVGTPSAYEGKSYGMHGRAHHLPARQVAAEGRWNGDEYEMVIRGIVEETAMFGGHLRLHREIRSWLGENRITVTDIVENAGFEPLPHMLLYHFNFGYPLMTPDTRMQFPPAAIVPRDAGAAPVGLKGMGREGQIVPERVEGMKGLGGPEGLEGPDGLEGAECLNELESLAGLYGLDESGRVEELKRQKAVDGLSVLNQWQLPEPGCAEAVYYHELLDRDTAEVKLHQPFFPQAGGRSVPLTVSLRWSSQTLPYLVQWKMPGAGMHVLGIEPANCRVEGIAKEAEEGRLVILQPGQTVDYSWELNID</sequence>
<dbReference type="GO" id="GO:0003824">
    <property type="term" value="F:catalytic activity"/>
    <property type="evidence" value="ECO:0007669"/>
    <property type="project" value="InterPro"/>
</dbReference>
<dbReference type="SUPFAM" id="SSF74650">
    <property type="entry name" value="Galactose mutarotase-like"/>
    <property type="match status" value="1"/>
</dbReference>
<dbReference type="RefSeq" id="WP_229692016.1">
    <property type="nucleotide sequence ID" value="NZ_BMHY01000002.1"/>
</dbReference>
<dbReference type="Pfam" id="PF14486">
    <property type="entry name" value="DUF4432"/>
    <property type="match status" value="2"/>
</dbReference>
<dbReference type="Gene3D" id="2.70.98.10">
    <property type="match status" value="1"/>
</dbReference>
<evidence type="ECO:0000313" key="2">
    <source>
        <dbReference type="Proteomes" id="UP000600247"/>
    </source>
</evidence>
<dbReference type="InterPro" id="IPR011013">
    <property type="entry name" value="Gal_mutarotase_sf_dom"/>
</dbReference>
<dbReference type="GO" id="GO:0030246">
    <property type="term" value="F:carbohydrate binding"/>
    <property type="evidence" value="ECO:0007669"/>
    <property type="project" value="InterPro"/>
</dbReference>
<keyword evidence="2" id="KW-1185">Reference proteome</keyword>
<dbReference type="InterPro" id="IPR027839">
    <property type="entry name" value="DUF4432"/>
</dbReference>
<dbReference type="Proteomes" id="UP000600247">
    <property type="component" value="Unassembled WGS sequence"/>
</dbReference>
<evidence type="ECO:0000313" key="1">
    <source>
        <dbReference type="EMBL" id="GGG61266.1"/>
    </source>
</evidence>
<organism evidence="1 2">
    <name type="scientific">Paenibacillus radicis</name>
    <name type="common">ex Gao et al. 2016</name>
    <dbReference type="NCBI Taxonomy" id="1737354"/>
    <lineage>
        <taxon>Bacteria</taxon>
        <taxon>Bacillati</taxon>
        <taxon>Bacillota</taxon>
        <taxon>Bacilli</taxon>
        <taxon>Bacillales</taxon>
        <taxon>Paenibacillaceae</taxon>
        <taxon>Paenibacillus</taxon>
    </lineage>
</organism>
<dbReference type="GO" id="GO:0005975">
    <property type="term" value="P:carbohydrate metabolic process"/>
    <property type="evidence" value="ECO:0007669"/>
    <property type="project" value="InterPro"/>
</dbReference>
<comment type="caution">
    <text evidence="1">The sequence shown here is derived from an EMBL/GenBank/DDBJ whole genome shotgun (WGS) entry which is preliminary data.</text>
</comment>
<evidence type="ECO:0008006" key="3">
    <source>
        <dbReference type="Google" id="ProtNLM"/>
    </source>
</evidence>
<dbReference type="CDD" id="cd09023">
    <property type="entry name" value="Aldose_epim_Ec_c4013"/>
    <property type="match status" value="1"/>
</dbReference>
<gene>
    <name evidence="1" type="ORF">GCM10010918_13390</name>
</gene>
<accession>A0A917LWA1</accession>
<proteinExistence type="predicted"/>
<protein>
    <recommendedName>
        <fullName evidence="3">DUF4432 domain-containing protein</fullName>
    </recommendedName>
</protein>
<name>A0A917LWA1_9BACL</name>
<dbReference type="InterPro" id="IPR014718">
    <property type="entry name" value="GH-type_carb-bd"/>
</dbReference>